<dbReference type="Gene3D" id="2.180.10.10">
    <property type="entry name" value="RHS repeat-associated core"/>
    <property type="match status" value="2"/>
</dbReference>
<dbReference type="Gene3D" id="2.60.120.260">
    <property type="entry name" value="Galactose-binding domain-like"/>
    <property type="match status" value="1"/>
</dbReference>
<dbReference type="InterPro" id="IPR030934">
    <property type="entry name" value="Intein_C"/>
</dbReference>
<comment type="caution">
    <text evidence="3">The sequence shown here is derived from an EMBL/GenBank/DDBJ whole genome shotgun (WGS) entry which is preliminary data.</text>
</comment>
<dbReference type="PROSITE" id="PS50818">
    <property type="entry name" value="INTEIN_C_TER"/>
    <property type="match status" value="1"/>
</dbReference>
<feature type="compositionally biased region" description="Polar residues" evidence="1">
    <location>
        <begin position="794"/>
        <end position="814"/>
    </location>
</feature>
<dbReference type="InterPro" id="IPR036844">
    <property type="entry name" value="Hint_dom_sf"/>
</dbReference>
<name>A0A562IMB2_9ACTN</name>
<dbReference type="CDD" id="cd00081">
    <property type="entry name" value="Hint"/>
    <property type="match status" value="1"/>
</dbReference>
<accession>A0A562IMB2</accession>
<feature type="region of interest" description="Disordered" evidence="1">
    <location>
        <begin position="793"/>
        <end position="814"/>
    </location>
</feature>
<dbReference type="EMBL" id="VLKF01000001">
    <property type="protein sequence ID" value="TWH72141.1"/>
    <property type="molecule type" value="Genomic_DNA"/>
</dbReference>
<evidence type="ECO:0000313" key="4">
    <source>
        <dbReference type="Proteomes" id="UP000321490"/>
    </source>
</evidence>
<feature type="compositionally biased region" description="Gly residues" evidence="1">
    <location>
        <begin position="274"/>
        <end position="283"/>
    </location>
</feature>
<feature type="compositionally biased region" description="Polar residues" evidence="1">
    <location>
        <begin position="256"/>
        <end position="266"/>
    </location>
</feature>
<evidence type="ECO:0000313" key="3">
    <source>
        <dbReference type="EMBL" id="TWH72141.1"/>
    </source>
</evidence>
<dbReference type="InterPro" id="IPR003587">
    <property type="entry name" value="Hint_dom_N"/>
</dbReference>
<gene>
    <name evidence="3" type="ORF">JD78_00648</name>
</gene>
<proteinExistence type="predicted"/>
<dbReference type="SUPFAM" id="SSF51294">
    <property type="entry name" value="Hedgehog/intein (Hint) domain"/>
    <property type="match status" value="1"/>
</dbReference>
<keyword evidence="4" id="KW-1185">Reference proteome</keyword>
<dbReference type="InterPro" id="IPR022385">
    <property type="entry name" value="Rhs_assc_core"/>
</dbReference>
<dbReference type="Gene3D" id="2.170.16.10">
    <property type="entry name" value="Hedgehog/Intein (Hint) domain"/>
    <property type="match status" value="1"/>
</dbReference>
<evidence type="ECO:0000259" key="2">
    <source>
        <dbReference type="SMART" id="SM00306"/>
    </source>
</evidence>
<feature type="domain" description="Hint" evidence="2">
    <location>
        <begin position="2361"/>
        <end position="2475"/>
    </location>
</feature>
<dbReference type="Pfam" id="PF15545">
    <property type="entry name" value="Ntox8"/>
    <property type="match status" value="1"/>
</dbReference>
<dbReference type="Proteomes" id="UP000321490">
    <property type="component" value="Unassembled WGS sequence"/>
</dbReference>
<feature type="region of interest" description="Disordered" evidence="1">
    <location>
        <begin position="242"/>
        <end position="351"/>
    </location>
</feature>
<feature type="region of interest" description="Disordered" evidence="1">
    <location>
        <begin position="935"/>
        <end position="962"/>
    </location>
</feature>
<sequence>MAGGVLVPGQSAWATPVAPAGDEAAAPVAERGPDGLQAPDTATALTIARLEDERVEVIGERTETSSTWALPDGTLTTGQAIAPIWIRQGDGDGTASADWLSVDLTLQRDEDGLVRPKAHPVDLVLAGGSSSGDQALVTVDGPAGESVALLWGGELPEPRLQGPRAIYEDVEPGVDMVIDATRTGYEQFFVLTDRPSDDETLELSLTLAAEGITPATTADGGVSFTAQDGDVVASTGTPLVWDASVDRQRQHPVGESWSNEGQSASSLAPVPDWGTGGSVGGGPPTDSPSTSQAATSTEMVPPATEVLPLPQPSDPGPGEETGRAESALVGGVGGSPALPLHESATVTPDGDVDLALTPDVAFLQDPETEYPVVVDPDYRWEWGFDTWVQRGFTTDQSATDELRLGTYDGGYTVARSFINLDLSGIKNRLILNAGLFLWNWHSSTCQPRNWEVWATDLATTATRIDAQPYWGGRWSTSSQTTGYANGGCGEGWVSADVKNLIQAWSNGGAELVTMGLKAENESDNLAWKKFNSADAGWNVPTIYIQWNTPPAPATNLQTVPMVNNHGLWTASLTPELSAQVHDADGVASMQFQLYRSGGSLLWTKDAVNVPDNGIGKVQVPPGLLTDGGQYTFIVHSYDGVQWNTAASVWYEFKVDVTAPGAPEVSSADFPNDGTWNRGAGQTGSFTIGLKTPDKTNVGFEWGLDQAPTAGVVSLGTLTLPVTPSTNGRHILQVRSIDGAGNRSDIVKYAFNVGRAGLLTPDGGAQVVRRVRLEVGAQPELAYVQYRWRRGPDASNPQPIDLSTLTRSDGSPVTTVWTPRPESGGYLTWDAGATLGQVSGPVQVQAVLAENASGSGAYETAWATVTVSPDAQNAATDSVGPGTVNLLTGDYTLQATDVDEFGLVLGRTASSRNPRSGFEPQGEILTAAQQKMSDVGGFRGGNASVSRATGRGHSPSGPLATASPDSLRIAAAGGSSDSFAIPFPDPALPKGNTYRITGWIYVPSTTGLNPDHPGWGQRLLAYYVDAAGVTQVAVSDKPTRTDSWQQLSLDVTVPVAARSGALLRLYNGSQTAGKEVFFDDLSVRQIWAPLGPQWSLGTADEVAGTAYTRISQPYPDVAALHLSGGGEIWFTASGDGRWWPEPGAEALTLTAPSPGAWRVQEVDGTVSDFVRGSGETDFKLRSTSPPAGTGQSRLVYDTTANGRLRLSRLIAAVEPGVDSSPTNTAACTGLPDELPPSAGCEVMQLVYASGTTATTNAFGDYADRLVKVVLWSTLPGAVSSSSVVALRYGFDDKGRLREAWDPRISPVLKTTYDYDADGRVVELGVPGELPWRFRYGVGGANSIVGNGDLLDRSSGRLLSVSRSSLQPGTLDQVGPETTSTVVYAVPTARSTGGPYDLDTAALATWAQTRGPTDATAIFGPEDVPSVTTASVRAPGKDGYRAATVHYLDASGREVNTATPSGPGAPPAGFIDTAEYDRHGNVVRSLDATNRLLALGLLPSSASDLAALNLTSADSATRAIALSSLSTYDPGGLDLVRTRGPLLRLAIGNNPNDVRLVHDLTTYAYDEGKPDGAAYHLATTETEGLLVAGAVPEQLVDVVVTKNVYDPIDGAPAREETSGWVHKQPTQVIVDAGAGGANVTAKVRYDAQGRPVESRRAGSTGTDAGTTLTVYYSAAVNAQFPECGGQPGTAGLACRTYSAGPATGHDVGRMAAQLPVKTVTYNRYGSITSVTESATGPVGGATVTQSRTTTTEYDAADRVLSVQITGTGMNTPALGKTVSTYDPVSGDVIRMATTKPDGSVSKVEKTFDQLGRMTRYVDASGGVTDSVFDRFGKPTKVSDSIGTSTTFTYDRSIEPRGFVTSVQDSVAGTLSAVYGPDGQVMSQSLPGGVRLDVGYDANQSPVTRTYTRASDDAVVATSSVVENGAGQWISSTTSASTKNYAYDRLGRLTDVQDTTLGAGVCTARKYDYDERAQRTSLRTAVSPTAACADPTSPDAAVVSYAYDSADRLVSESLNGGAWVYDPLGRITGAPVRGSPGARVANTFYANDLVASQTIEGVARQTWVLDPLQRFSSYTSESWAAGADGVPAWQQAVTKVNHYDSDSDSPAWIAEDASLPDEITRFVDGLDGNLAVQTGKSGARVLQLVDLHGDVMTTVPIRDGEATADWAGLKHQAADEFGNTTDLTTGAAVESNGAAPGKDGRYGWLGGKQRSADALAGVLLMGVRLYDPGTGRFWSVDPSPGGNATAYDYCTADPVNCTDLDGNWGFGWAKKALKKVAAVAEVASMIPGPIGAAAAGISAGAYAATGNRAKALMMGITVAAAMIPGGGAMVKVGMAAAKSAGKVSARAGRAVVKAFKGGGSCRVPNSFTPETGVLMADGATVPIGQVQVGDLVAARDPETGELTAQPVLDVIVGHGDKHLIKVVTAPAPASALAEGQVADDDPRADTWTATANHPIWVDDEGWTEADDLALGDLLMGAAGEYRVVQDLDDRGWLPGQVVYNLSVANVHTFVIGAIGDGSLVHNCSAPGFRSQQANMRALINNDKVSRTIRGELANLAKQKKRLRVDGMQMAHRRTHEAAKGCGYQCSVLQTRGNHMRQHRIDDWGRAYKNKPFMRR</sequence>
<protein>
    <submittedName>
        <fullName evidence="3">Intein/RHS repeat-associated protein</fullName>
    </submittedName>
</protein>
<organism evidence="3 4">
    <name type="scientific">Modestobacter roseus</name>
    <dbReference type="NCBI Taxonomy" id="1181884"/>
    <lineage>
        <taxon>Bacteria</taxon>
        <taxon>Bacillati</taxon>
        <taxon>Actinomycetota</taxon>
        <taxon>Actinomycetes</taxon>
        <taxon>Geodermatophilales</taxon>
        <taxon>Geodermatophilaceae</taxon>
        <taxon>Modestobacter</taxon>
    </lineage>
</organism>
<dbReference type="NCBIfam" id="NF033679">
    <property type="entry name" value="DNRLRE_dom"/>
    <property type="match status" value="1"/>
</dbReference>
<evidence type="ECO:0000256" key="1">
    <source>
        <dbReference type="SAM" id="MobiDB-lite"/>
    </source>
</evidence>
<reference evidence="3 4" key="1">
    <citation type="submission" date="2019-07" db="EMBL/GenBank/DDBJ databases">
        <title>R&amp;d 2014.</title>
        <authorList>
            <person name="Klenk H.-P."/>
        </authorList>
    </citation>
    <scope>NUCLEOTIDE SEQUENCE [LARGE SCALE GENOMIC DNA]</scope>
    <source>
        <strain evidence="3 4">DSM 45764</strain>
    </source>
</reference>
<dbReference type="InterPro" id="IPR029097">
    <property type="entry name" value="Ntox8"/>
</dbReference>
<dbReference type="SMART" id="SM00306">
    <property type="entry name" value="HintN"/>
    <property type="match status" value="1"/>
</dbReference>
<dbReference type="Pfam" id="PF07591">
    <property type="entry name" value="PT-HINT"/>
    <property type="match status" value="1"/>
</dbReference>
<dbReference type="NCBIfam" id="TIGR03696">
    <property type="entry name" value="Rhs_assc_core"/>
    <property type="match status" value="1"/>
</dbReference>